<dbReference type="SUPFAM" id="SSF51161">
    <property type="entry name" value="Trimeric LpxA-like enzymes"/>
    <property type="match status" value="1"/>
</dbReference>
<proteinExistence type="predicted"/>
<evidence type="ECO:0000313" key="2">
    <source>
        <dbReference type="Proteomes" id="UP001501577"/>
    </source>
</evidence>
<dbReference type="CDD" id="cd04647">
    <property type="entry name" value="LbH_MAT_like"/>
    <property type="match status" value="1"/>
</dbReference>
<keyword evidence="2" id="KW-1185">Reference proteome</keyword>
<reference evidence="1 2" key="1">
    <citation type="journal article" date="2019" name="Int. J. Syst. Evol. Microbiol.">
        <title>The Global Catalogue of Microorganisms (GCM) 10K type strain sequencing project: providing services to taxonomists for standard genome sequencing and annotation.</title>
        <authorList>
            <consortium name="The Broad Institute Genomics Platform"/>
            <consortium name="The Broad Institute Genome Sequencing Center for Infectious Disease"/>
            <person name="Wu L."/>
            <person name="Ma J."/>
        </authorList>
    </citation>
    <scope>NUCLEOTIDE SEQUENCE [LARGE SCALE GENOMIC DNA]</scope>
    <source>
        <strain evidence="1 2">JCM 8736</strain>
    </source>
</reference>
<accession>A0ABN3Y2E9</accession>
<protein>
    <recommendedName>
        <fullName evidence="3">Acyltransferase</fullName>
    </recommendedName>
</protein>
<dbReference type="PANTHER" id="PTHR23416">
    <property type="entry name" value="SIALIC ACID SYNTHASE-RELATED"/>
    <property type="match status" value="1"/>
</dbReference>
<dbReference type="PANTHER" id="PTHR23416:SF78">
    <property type="entry name" value="LIPOPOLYSACCHARIDE BIOSYNTHESIS O-ACETYL TRANSFERASE WBBJ-RELATED"/>
    <property type="match status" value="1"/>
</dbReference>
<sequence length="160" mass="18285">MIGKDVMFSSGCWIRNSDVHMIYDEQQERINESKSILIGDHVWVGQDVSILKGSCIGSGAVLGLGSIVAKRVKSNSINVGNPLKQTKENVFWDRQSSHFFTEEKTKQHRFYEDDPSLFMFSGTNNLKQWQDIISKKPNFVSVTEIKTFINRITKLEPMII</sequence>
<dbReference type="RefSeq" id="WP_068710411.1">
    <property type="nucleotide sequence ID" value="NZ_BAAAXQ010000027.1"/>
</dbReference>
<dbReference type="Gene3D" id="2.160.10.10">
    <property type="entry name" value="Hexapeptide repeat proteins"/>
    <property type="match status" value="1"/>
</dbReference>
<dbReference type="InterPro" id="IPR051159">
    <property type="entry name" value="Hexapeptide_acetyltransf"/>
</dbReference>
<name>A0ABN3Y2E9_9ENTE</name>
<gene>
    <name evidence="1" type="ORF">GCM10019998_09400</name>
</gene>
<comment type="caution">
    <text evidence="1">The sequence shown here is derived from an EMBL/GenBank/DDBJ whole genome shotgun (WGS) entry which is preliminary data.</text>
</comment>
<dbReference type="EMBL" id="BAAAXQ010000027">
    <property type="protein sequence ID" value="GAA3015366.1"/>
    <property type="molecule type" value="Genomic_DNA"/>
</dbReference>
<evidence type="ECO:0008006" key="3">
    <source>
        <dbReference type="Google" id="ProtNLM"/>
    </source>
</evidence>
<dbReference type="Proteomes" id="UP001501577">
    <property type="component" value="Unassembled WGS sequence"/>
</dbReference>
<organism evidence="1 2">
    <name type="scientific">Tetragenococcus solitarius</name>
    <dbReference type="NCBI Taxonomy" id="71453"/>
    <lineage>
        <taxon>Bacteria</taxon>
        <taxon>Bacillati</taxon>
        <taxon>Bacillota</taxon>
        <taxon>Bacilli</taxon>
        <taxon>Lactobacillales</taxon>
        <taxon>Enterococcaceae</taxon>
        <taxon>Tetragenococcus</taxon>
    </lineage>
</organism>
<evidence type="ECO:0000313" key="1">
    <source>
        <dbReference type="EMBL" id="GAA3015366.1"/>
    </source>
</evidence>
<dbReference type="InterPro" id="IPR011004">
    <property type="entry name" value="Trimer_LpxA-like_sf"/>
</dbReference>